<dbReference type="OrthoDB" id="5402602at2759"/>
<evidence type="ECO:0000256" key="4">
    <source>
        <dbReference type="ARBA" id="ARBA00022692"/>
    </source>
</evidence>
<dbReference type="PANTHER" id="PTHR47143:SF1">
    <property type="entry name" value="ION_TRANS DOMAIN-CONTAINING PROTEIN"/>
    <property type="match status" value="1"/>
</dbReference>
<keyword evidence="2" id="KW-0813">Transport</keyword>
<keyword evidence="10" id="KW-0325">Glycoprotein</keyword>
<keyword evidence="9 13" id="KW-0472">Membrane</keyword>
<evidence type="ECO:0000313" key="16">
    <source>
        <dbReference type="Proteomes" id="UP000801492"/>
    </source>
</evidence>
<comment type="caution">
    <text evidence="15">The sequence shown here is derived from an EMBL/GenBank/DDBJ whole genome shotgun (WGS) entry which is preliminary data.</text>
</comment>
<feature type="transmembrane region" description="Helical" evidence="13">
    <location>
        <begin position="182"/>
        <end position="204"/>
    </location>
</feature>
<evidence type="ECO:0000256" key="8">
    <source>
        <dbReference type="ARBA" id="ARBA00023065"/>
    </source>
</evidence>
<dbReference type="EMBL" id="VTPC01006628">
    <property type="protein sequence ID" value="KAF2894793.1"/>
    <property type="molecule type" value="Genomic_DNA"/>
</dbReference>
<dbReference type="PROSITE" id="PS50088">
    <property type="entry name" value="ANK_REPEAT"/>
    <property type="match status" value="1"/>
</dbReference>
<evidence type="ECO:0000256" key="12">
    <source>
        <dbReference type="PROSITE-ProRule" id="PRU00023"/>
    </source>
</evidence>
<dbReference type="InterPro" id="IPR002110">
    <property type="entry name" value="Ankyrin_rpt"/>
</dbReference>
<comment type="subcellular location">
    <subcellularLocation>
        <location evidence="1">Membrane</location>
        <topology evidence="1">Multi-pass membrane protein</topology>
    </subcellularLocation>
</comment>
<evidence type="ECO:0000256" key="5">
    <source>
        <dbReference type="ARBA" id="ARBA00022737"/>
    </source>
</evidence>
<feature type="domain" description="Ion transport" evidence="14">
    <location>
        <begin position="151"/>
        <end position="388"/>
    </location>
</feature>
<dbReference type="InterPro" id="IPR005821">
    <property type="entry name" value="Ion_trans_dom"/>
</dbReference>
<keyword evidence="6 13" id="KW-1133">Transmembrane helix</keyword>
<sequence>MFLEDPRITVDDVNRSDGCGRTALYRAAHGGHRESLKALISKGGSLAHVSKTKETVMDVIFARISRPSHFIKDLLDSRITGNDFKPTDENYRVNLDFSILAPDGNDHQMDVISNILVAANEKQKVDILQHPLIESFLRLKWAKIRQFFFLLIYSYAAFVLSLSVYVVLLIHNTGRFEVVTNVARYFVIVTAGGLSGHAIIQCALVRRNFFRQYELWMNLTSTVLSLIVAISCATPHSGDTIIGTPKWILHASSIAVLLAWTELMLLIGRFPTYGYYALMFAVVLQNVIKVLLTFVCLVIGFALSFSIQFHNYEQFTNPWRALVKTTVMMMGEFEYADLFADSDPGEIPSRLQTTPRVIFLVFIILASIVLMNLMVGLAVSDIQGLQQEGHARRLEKQAEFLRQLEKVISYKAITARWFPAFIRNFLKRKRCITLRLTIQPEHTGSITAEARRAKKLPFELIESIITIASNQQNDHDDILKSARLQELLDALKIVLQRNERRMTK</sequence>
<dbReference type="InterPro" id="IPR052076">
    <property type="entry name" value="TRP_cation_channel"/>
</dbReference>
<name>A0A8K0GE01_IGNLU</name>
<reference evidence="15" key="1">
    <citation type="submission" date="2019-08" db="EMBL/GenBank/DDBJ databases">
        <title>The genome of the North American firefly Photinus pyralis.</title>
        <authorList>
            <consortium name="Photinus pyralis genome working group"/>
            <person name="Fallon T.R."/>
            <person name="Sander Lower S.E."/>
            <person name="Weng J.-K."/>
        </authorList>
    </citation>
    <scope>NUCLEOTIDE SEQUENCE</scope>
    <source>
        <strain evidence="15">TRF0915ILg1</strain>
        <tissue evidence="15">Whole body</tissue>
    </source>
</reference>
<accession>A0A8K0GE01</accession>
<dbReference type="GO" id="GO:0005216">
    <property type="term" value="F:monoatomic ion channel activity"/>
    <property type="evidence" value="ECO:0007669"/>
    <property type="project" value="InterPro"/>
</dbReference>
<dbReference type="Gene3D" id="1.10.287.70">
    <property type="match status" value="1"/>
</dbReference>
<feature type="transmembrane region" description="Helical" evidence="13">
    <location>
        <begin position="216"/>
        <end position="236"/>
    </location>
</feature>
<feature type="transmembrane region" description="Helical" evidence="13">
    <location>
        <begin position="147"/>
        <end position="170"/>
    </location>
</feature>
<evidence type="ECO:0000259" key="14">
    <source>
        <dbReference type="Pfam" id="PF00520"/>
    </source>
</evidence>
<evidence type="ECO:0000256" key="7">
    <source>
        <dbReference type="ARBA" id="ARBA00023043"/>
    </source>
</evidence>
<dbReference type="InterPro" id="IPR036770">
    <property type="entry name" value="Ankyrin_rpt-contain_sf"/>
</dbReference>
<evidence type="ECO:0000256" key="2">
    <source>
        <dbReference type="ARBA" id="ARBA00022448"/>
    </source>
</evidence>
<evidence type="ECO:0000256" key="11">
    <source>
        <dbReference type="ARBA" id="ARBA00023303"/>
    </source>
</evidence>
<feature type="transmembrane region" description="Helical" evidence="13">
    <location>
        <begin position="357"/>
        <end position="379"/>
    </location>
</feature>
<evidence type="ECO:0000256" key="3">
    <source>
        <dbReference type="ARBA" id="ARBA00022606"/>
    </source>
</evidence>
<keyword evidence="5" id="KW-0677">Repeat</keyword>
<keyword evidence="16" id="KW-1185">Reference proteome</keyword>
<evidence type="ECO:0000256" key="9">
    <source>
        <dbReference type="ARBA" id="ARBA00023136"/>
    </source>
</evidence>
<dbReference type="Pfam" id="PF00520">
    <property type="entry name" value="Ion_trans"/>
    <property type="match status" value="1"/>
</dbReference>
<evidence type="ECO:0000313" key="15">
    <source>
        <dbReference type="EMBL" id="KAF2894793.1"/>
    </source>
</evidence>
<keyword evidence="3" id="KW-0716">Sensory transduction</keyword>
<organism evidence="15 16">
    <name type="scientific">Ignelater luminosus</name>
    <name type="common">Cucubano</name>
    <name type="synonym">Pyrophorus luminosus</name>
    <dbReference type="NCBI Taxonomy" id="2038154"/>
    <lineage>
        <taxon>Eukaryota</taxon>
        <taxon>Metazoa</taxon>
        <taxon>Ecdysozoa</taxon>
        <taxon>Arthropoda</taxon>
        <taxon>Hexapoda</taxon>
        <taxon>Insecta</taxon>
        <taxon>Pterygota</taxon>
        <taxon>Neoptera</taxon>
        <taxon>Endopterygota</taxon>
        <taxon>Coleoptera</taxon>
        <taxon>Polyphaga</taxon>
        <taxon>Elateriformia</taxon>
        <taxon>Elateroidea</taxon>
        <taxon>Elateridae</taxon>
        <taxon>Agrypninae</taxon>
        <taxon>Pyrophorini</taxon>
        <taxon>Ignelater</taxon>
    </lineage>
</organism>
<dbReference type="GO" id="GO:0034703">
    <property type="term" value="C:cation channel complex"/>
    <property type="evidence" value="ECO:0007669"/>
    <property type="project" value="UniProtKB-ARBA"/>
</dbReference>
<dbReference type="Proteomes" id="UP000801492">
    <property type="component" value="Unassembled WGS sequence"/>
</dbReference>
<keyword evidence="7 12" id="KW-0040">ANK repeat</keyword>
<dbReference type="AlphaFoldDB" id="A0A8K0GE01"/>
<evidence type="ECO:0000256" key="13">
    <source>
        <dbReference type="SAM" id="Phobius"/>
    </source>
</evidence>
<keyword evidence="11" id="KW-0407">Ion channel</keyword>
<feature type="transmembrane region" description="Helical" evidence="13">
    <location>
        <begin position="248"/>
        <end position="268"/>
    </location>
</feature>
<dbReference type="Pfam" id="PF13637">
    <property type="entry name" value="Ank_4"/>
    <property type="match status" value="1"/>
</dbReference>
<evidence type="ECO:0000256" key="6">
    <source>
        <dbReference type="ARBA" id="ARBA00022989"/>
    </source>
</evidence>
<dbReference type="SUPFAM" id="SSF48403">
    <property type="entry name" value="Ankyrin repeat"/>
    <property type="match status" value="1"/>
</dbReference>
<evidence type="ECO:0000256" key="10">
    <source>
        <dbReference type="ARBA" id="ARBA00023180"/>
    </source>
</evidence>
<evidence type="ECO:0000256" key="1">
    <source>
        <dbReference type="ARBA" id="ARBA00004141"/>
    </source>
</evidence>
<gene>
    <name evidence="15" type="ORF">ILUMI_11381</name>
</gene>
<keyword evidence="8" id="KW-0406">Ion transport</keyword>
<dbReference type="PROSITE" id="PS50297">
    <property type="entry name" value="ANK_REP_REGION"/>
    <property type="match status" value="1"/>
</dbReference>
<feature type="repeat" description="ANK" evidence="12">
    <location>
        <begin position="19"/>
        <end position="51"/>
    </location>
</feature>
<proteinExistence type="predicted"/>
<dbReference type="Gene3D" id="1.25.40.20">
    <property type="entry name" value="Ankyrin repeat-containing domain"/>
    <property type="match status" value="1"/>
</dbReference>
<dbReference type="PANTHER" id="PTHR47143">
    <property type="entry name" value="TRANSIENT RECEPTOR POTENTIAL CATION CHANNEL PROTEIN PAINLESS"/>
    <property type="match status" value="1"/>
</dbReference>
<keyword evidence="4 13" id="KW-0812">Transmembrane</keyword>
<feature type="transmembrane region" description="Helical" evidence="13">
    <location>
        <begin position="275"/>
        <end position="303"/>
    </location>
</feature>
<protein>
    <recommendedName>
        <fullName evidence="14">Ion transport domain-containing protein</fullName>
    </recommendedName>
</protein>